<evidence type="ECO:0000313" key="1">
    <source>
        <dbReference type="EMBL" id="KAH0856439.1"/>
    </source>
</evidence>
<reference evidence="1 2" key="1">
    <citation type="submission" date="2021-05" db="EMBL/GenBank/DDBJ databases">
        <title>Genome Assembly of Synthetic Allotetraploid Brassica napus Reveals Homoeologous Exchanges between Subgenomes.</title>
        <authorList>
            <person name="Davis J.T."/>
        </authorList>
    </citation>
    <scope>NUCLEOTIDE SEQUENCE [LARGE SCALE GENOMIC DNA]</scope>
    <source>
        <strain evidence="2">cv. Da-Ae</strain>
        <tissue evidence="1">Seedling</tissue>
    </source>
</reference>
<gene>
    <name evidence="1" type="ORF">HID58_084700</name>
</gene>
<sequence>MVNVLKVSQAGWACLISMSKCVFSVSKCCKRLVLFVVSLGEKQRFNTTVFCYWLCNRIGYFDGYWIRIEFVGLEWKQLSSSFMGEWCLISLSNNRKWLVRLLVCQWWRLKLGILDCVQVGWRGSYYEAHVKRIDGSFSNQEESGFGFFGERKIFHVGVDGFAYILHVFGGSKSYSFYFIYGSRVISLWRLRGRIWIMLAVSFPIIMEWSRPQRTVNNWSVEIGVVYIQI</sequence>
<dbReference type="Proteomes" id="UP000824890">
    <property type="component" value="Unassembled WGS sequence"/>
</dbReference>
<name>A0ABQ7XM03_BRANA</name>
<proteinExistence type="predicted"/>
<organism evidence="1 2">
    <name type="scientific">Brassica napus</name>
    <name type="common">Rape</name>
    <dbReference type="NCBI Taxonomy" id="3708"/>
    <lineage>
        <taxon>Eukaryota</taxon>
        <taxon>Viridiplantae</taxon>
        <taxon>Streptophyta</taxon>
        <taxon>Embryophyta</taxon>
        <taxon>Tracheophyta</taxon>
        <taxon>Spermatophyta</taxon>
        <taxon>Magnoliopsida</taxon>
        <taxon>eudicotyledons</taxon>
        <taxon>Gunneridae</taxon>
        <taxon>Pentapetalae</taxon>
        <taxon>rosids</taxon>
        <taxon>malvids</taxon>
        <taxon>Brassicales</taxon>
        <taxon>Brassicaceae</taxon>
        <taxon>Brassiceae</taxon>
        <taxon>Brassica</taxon>
    </lineage>
</organism>
<comment type="caution">
    <text evidence="1">The sequence shown here is derived from an EMBL/GenBank/DDBJ whole genome shotgun (WGS) entry which is preliminary data.</text>
</comment>
<dbReference type="EMBL" id="JAGKQM010000019">
    <property type="protein sequence ID" value="KAH0856439.1"/>
    <property type="molecule type" value="Genomic_DNA"/>
</dbReference>
<keyword evidence="2" id="KW-1185">Reference proteome</keyword>
<evidence type="ECO:0000313" key="2">
    <source>
        <dbReference type="Proteomes" id="UP000824890"/>
    </source>
</evidence>
<protein>
    <submittedName>
        <fullName evidence="1">Uncharacterized protein</fullName>
    </submittedName>
</protein>
<accession>A0ABQ7XM03</accession>